<keyword evidence="2 5" id="KW-0479">Metal-binding</keyword>
<evidence type="ECO:0000256" key="1">
    <source>
        <dbReference type="ARBA" id="ARBA00001946"/>
    </source>
</evidence>
<evidence type="ECO:0000256" key="3">
    <source>
        <dbReference type="ARBA" id="ARBA00022842"/>
    </source>
</evidence>
<dbReference type="InterPro" id="IPR015813">
    <property type="entry name" value="Pyrv/PenolPyrv_kinase-like_dom"/>
</dbReference>
<organism evidence="7 8">
    <name type="scientific">Nitratifractor salsuginis (strain DSM 16511 / JCM 12458 / E9I37-1)</name>
    <dbReference type="NCBI Taxonomy" id="749222"/>
    <lineage>
        <taxon>Bacteria</taxon>
        <taxon>Pseudomonadati</taxon>
        <taxon>Campylobacterota</taxon>
        <taxon>Epsilonproteobacteria</taxon>
        <taxon>Campylobacterales</taxon>
        <taxon>Sulfurovaceae</taxon>
        <taxon>Nitratifractor</taxon>
    </lineage>
</organism>
<evidence type="ECO:0000256" key="4">
    <source>
        <dbReference type="PIRSR" id="PIRSR015582-1"/>
    </source>
</evidence>
<dbReference type="RefSeq" id="WP_013554025.1">
    <property type="nucleotide sequence ID" value="NC_014935.1"/>
</dbReference>
<dbReference type="Pfam" id="PF03328">
    <property type="entry name" value="HpcH_HpaI"/>
    <property type="match status" value="1"/>
</dbReference>
<accession>E6WXS5</accession>
<sequence>MIFENISAIESLSPVERQTCIGSGGKALCPRRRHRSNMILNPLMLKHMNRLDELEADWVTLNLEDAIAPSRKKEALVNIALFLSHLERSNSCIVVRVNPLELGGEAEIRFLNDFAIDAIRLPKVRSKAEIETALALLPEDRELHISLETKEAFRDLAHWGGIDPRLSTANLGILDLLADLGLPQRLVTQGPGNPTAEAILTRFLVDARIAGLLPVSFMYQDYKDLEGFRRWCEREREMGFEAKACMGPAQVAIANEIFGPDEEALHRAREIKEAFEAASAKGIHGFMHERYGFIDEPIYRDALNLLGES</sequence>
<keyword evidence="8" id="KW-1185">Reference proteome</keyword>
<dbReference type="PIRSF" id="PIRSF015582">
    <property type="entry name" value="Cit_lyase_B"/>
    <property type="match status" value="1"/>
</dbReference>
<feature type="domain" description="HpcH/HpaI aldolase/citrate lyase" evidence="6">
    <location>
        <begin position="51"/>
        <end position="247"/>
    </location>
</feature>
<evidence type="ECO:0000256" key="2">
    <source>
        <dbReference type="ARBA" id="ARBA00022723"/>
    </source>
</evidence>
<dbReference type="Proteomes" id="UP000008633">
    <property type="component" value="Chromosome"/>
</dbReference>
<dbReference type="PANTHER" id="PTHR32308">
    <property type="entry name" value="LYASE BETA SUBUNIT, PUTATIVE (AFU_ORTHOLOGUE AFUA_4G13030)-RELATED"/>
    <property type="match status" value="1"/>
</dbReference>
<dbReference type="STRING" id="749222.Nitsa_1076"/>
<feature type="binding site" evidence="5">
    <location>
        <position position="175"/>
    </location>
    <ligand>
        <name>Mg(2+)</name>
        <dbReference type="ChEBI" id="CHEBI:18420"/>
    </ligand>
</feature>
<name>E6WXS5_NITSE</name>
<reference evidence="7 8" key="1">
    <citation type="journal article" date="2011" name="Stand. Genomic Sci.">
        <title>Complete genome sequence of Nitratifractor salsuginis type strain (E9I37-1).</title>
        <authorList>
            <person name="Anderson I."/>
            <person name="Sikorski J."/>
            <person name="Zeytun A."/>
            <person name="Nolan M."/>
            <person name="Lapidus A."/>
            <person name="Lucas S."/>
            <person name="Hammon N."/>
            <person name="Deshpande S."/>
            <person name="Cheng J.F."/>
            <person name="Tapia R."/>
            <person name="Han C."/>
            <person name="Goodwin L."/>
            <person name="Pitluck S."/>
            <person name="Liolios K."/>
            <person name="Pagani I."/>
            <person name="Ivanova N."/>
            <person name="Huntemann M."/>
            <person name="Mavromatis K."/>
            <person name="Ovchinikova G."/>
            <person name="Pati A."/>
            <person name="Chen A."/>
            <person name="Palaniappan K."/>
            <person name="Land M."/>
            <person name="Hauser L."/>
            <person name="Brambilla E.M."/>
            <person name="Ngatchou-Djao O.D."/>
            <person name="Rohde M."/>
            <person name="Tindall B.J."/>
            <person name="Goker M."/>
            <person name="Detter J.C."/>
            <person name="Woyke T."/>
            <person name="Bristow J."/>
            <person name="Eisen J.A."/>
            <person name="Markowitz V."/>
            <person name="Hugenholtz P."/>
            <person name="Klenk H.P."/>
            <person name="Kyrpides N.C."/>
        </authorList>
    </citation>
    <scope>NUCLEOTIDE SEQUENCE [LARGE SCALE GENOMIC DNA]</scope>
    <source>
        <strain evidence="8">DSM 16511 / JCM 12458 / E9I37-1</strain>
    </source>
</reference>
<dbReference type="InterPro" id="IPR040442">
    <property type="entry name" value="Pyrv_kinase-like_dom_sf"/>
</dbReference>
<gene>
    <name evidence="7" type="ordered locus">Nitsa_1076</name>
</gene>
<dbReference type="AlphaFoldDB" id="E6WXS5"/>
<dbReference type="InterPro" id="IPR011206">
    <property type="entry name" value="Citrate_lyase_beta/mcl1/mcl2"/>
</dbReference>
<feature type="binding site" evidence="4">
    <location>
        <position position="96"/>
    </location>
    <ligand>
        <name>substrate</name>
    </ligand>
</feature>
<evidence type="ECO:0000313" key="8">
    <source>
        <dbReference type="Proteomes" id="UP000008633"/>
    </source>
</evidence>
<dbReference type="GO" id="GO:0006107">
    <property type="term" value="P:oxaloacetate metabolic process"/>
    <property type="evidence" value="ECO:0007669"/>
    <property type="project" value="TreeGrafter"/>
</dbReference>
<keyword evidence="3 5" id="KW-0460">Magnesium</keyword>
<dbReference type="KEGG" id="nsa:Nitsa_1076"/>
<feature type="binding site" evidence="5">
    <location>
        <position position="148"/>
    </location>
    <ligand>
        <name>Mg(2+)</name>
        <dbReference type="ChEBI" id="CHEBI:18420"/>
    </ligand>
</feature>
<comment type="cofactor">
    <cofactor evidence="1">
        <name>Mg(2+)</name>
        <dbReference type="ChEBI" id="CHEBI:18420"/>
    </cofactor>
</comment>
<protein>
    <submittedName>
        <fullName evidence="7">HpcH/HpaI aldolase</fullName>
    </submittedName>
</protein>
<dbReference type="GO" id="GO:0003824">
    <property type="term" value="F:catalytic activity"/>
    <property type="evidence" value="ECO:0007669"/>
    <property type="project" value="InterPro"/>
</dbReference>
<evidence type="ECO:0000259" key="6">
    <source>
        <dbReference type="Pfam" id="PF03328"/>
    </source>
</evidence>
<dbReference type="Gene3D" id="3.20.20.60">
    <property type="entry name" value="Phosphoenolpyruvate-binding domains"/>
    <property type="match status" value="1"/>
</dbReference>
<dbReference type="eggNOG" id="COG2301">
    <property type="taxonomic scope" value="Bacteria"/>
</dbReference>
<evidence type="ECO:0000313" key="7">
    <source>
        <dbReference type="EMBL" id="ADV46332.1"/>
    </source>
</evidence>
<evidence type="ECO:0000256" key="5">
    <source>
        <dbReference type="PIRSR" id="PIRSR015582-2"/>
    </source>
</evidence>
<dbReference type="SUPFAM" id="SSF51621">
    <property type="entry name" value="Phosphoenolpyruvate/pyruvate domain"/>
    <property type="match status" value="1"/>
</dbReference>
<feature type="binding site" evidence="4">
    <location>
        <position position="148"/>
    </location>
    <ligand>
        <name>substrate</name>
    </ligand>
</feature>
<proteinExistence type="predicted"/>
<dbReference type="PANTHER" id="PTHR32308:SF0">
    <property type="entry name" value="HPCH_HPAI ALDOLASE_CITRATE LYASE DOMAIN-CONTAINING PROTEIN"/>
    <property type="match status" value="1"/>
</dbReference>
<reference evidence="8" key="2">
    <citation type="submission" date="2011-01" db="EMBL/GenBank/DDBJ databases">
        <title>The complete genome of Nitratifractor salsuginis DSM 16511.</title>
        <authorList>
            <consortium name="US DOE Joint Genome Institute (JGI-PGF)"/>
            <person name="Lucas S."/>
            <person name="Copeland A."/>
            <person name="Lapidus A."/>
            <person name="Bruce D."/>
            <person name="Goodwin L."/>
            <person name="Pitluck S."/>
            <person name="Kyrpides N."/>
            <person name="Mavromatis K."/>
            <person name="Ivanova N."/>
            <person name="Mikhailova N."/>
            <person name="Zeytun A."/>
            <person name="Detter J.C."/>
            <person name="Tapia R."/>
            <person name="Han C."/>
            <person name="Land M."/>
            <person name="Hauser L."/>
            <person name="Markowitz V."/>
            <person name="Cheng J.-F."/>
            <person name="Hugenholtz P."/>
            <person name="Woyke T."/>
            <person name="Wu D."/>
            <person name="Tindall B."/>
            <person name="Schuetze A."/>
            <person name="Brambilla E."/>
            <person name="Klenk H.-P."/>
            <person name="Eisen J.A."/>
        </authorList>
    </citation>
    <scope>NUCLEOTIDE SEQUENCE [LARGE SCALE GENOMIC DNA]</scope>
    <source>
        <strain evidence="8">DSM 16511 / JCM 12458 / E9I37-1</strain>
    </source>
</reference>
<dbReference type="InterPro" id="IPR005000">
    <property type="entry name" value="Aldolase/citrate-lyase_domain"/>
</dbReference>
<dbReference type="EMBL" id="CP002452">
    <property type="protein sequence ID" value="ADV46332.1"/>
    <property type="molecule type" value="Genomic_DNA"/>
</dbReference>
<dbReference type="HOGENOM" id="CLU_044864_0_1_7"/>
<dbReference type="GO" id="GO:0000287">
    <property type="term" value="F:magnesium ion binding"/>
    <property type="evidence" value="ECO:0007669"/>
    <property type="project" value="TreeGrafter"/>
</dbReference>